<comment type="caution">
    <text evidence="11">The sequence shown here is derived from an EMBL/GenBank/DDBJ whole genome shotgun (WGS) entry which is preliminary data.</text>
</comment>
<dbReference type="InterPro" id="IPR011324">
    <property type="entry name" value="Cytotoxic_necrot_fac-like_cat"/>
</dbReference>
<dbReference type="Proteomes" id="UP000028547">
    <property type="component" value="Unassembled WGS sequence"/>
</dbReference>
<organism evidence="11 12">
    <name type="scientific">Archangium violaceum Cb vi76</name>
    <dbReference type="NCBI Taxonomy" id="1406225"/>
    <lineage>
        <taxon>Bacteria</taxon>
        <taxon>Pseudomonadati</taxon>
        <taxon>Myxococcota</taxon>
        <taxon>Myxococcia</taxon>
        <taxon>Myxococcales</taxon>
        <taxon>Cystobacterineae</taxon>
        <taxon>Archangiaceae</taxon>
        <taxon>Archangium</taxon>
    </lineage>
</organism>
<dbReference type="InterPro" id="IPR003730">
    <property type="entry name" value="Cu_polyphenol_OxRdtase"/>
</dbReference>
<comment type="catalytic activity">
    <reaction evidence="9">
        <text>S-methyl-5'-thioadenosine + phosphate = 5-(methylsulfanyl)-alpha-D-ribose 1-phosphate + adenine</text>
        <dbReference type="Rhea" id="RHEA:11852"/>
        <dbReference type="ChEBI" id="CHEBI:16708"/>
        <dbReference type="ChEBI" id="CHEBI:17509"/>
        <dbReference type="ChEBI" id="CHEBI:43474"/>
        <dbReference type="ChEBI" id="CHEBI:58533"/>
        <dbReference type="EC" id="2.4.2.28"/>
    </reaction>
    <physiologicalReaction direction="left-to-right" evidence="9">
        <dbReference type="Rhea" id="RHEA:11853"/>
    </physiologicalReaction>
</comment>
<dbReference type="EMBL" id="JPMI01000045">
    <property type="protein sequence ID" value="KFA93644.1"/>
    <property type="molecule type" value="Genomic_DNA"/>
</dbReference>
<gene>
    <name evidence="11" type="ORF">Q664_07715</name>
</gene>
<dbReference type="GO" id="GO:0017061">
    <property type="term" value="F:S-methyl-5-thioadenosine phosphorylase activity"/>
    <property type="evidence" value="ECO:0007669"/>
    <property type="project" value="UniProtKB-EC"/>
</dbReference>
<evidence type="ECO:0000256" key="9">
    <source>
        <dbReference type="ARBA" id="ARBA00049893"/>
    </source>
</evidence>
<proteinExistence type="inferred from homology"/>
<comment type="catalytic activity">
    <reaction evidence="7">
        <text>adenosine + H2O + H(+) = inosine + NH4(+)</text>
        <dbReference type="Rhea" id="RHEA:24408"/>
        <dbReference type="ChEBI" id="CHEBI:15377"/>
        <dbReference type="ChEBI" id="CHEBI:15378"/>
        <dbReference type="ChEBI" id="CHEBI:16335"/>
        <dbReference type="ChEBI" id="CHEBI:17596"/>
        <dbReference type="ChEBI" id="CHEBI:28938"/>
        <dbReference type="EC" id="3.5.4.4"/>
    </reaction>
    <physiologicalReaction direction="left-to-right" evidence="7">
        <dbReference type="Rhea" id="RHEA:24409"/>
    </physiologicalReaction>
</comment>
<reference evidence="11 12" key="1">
    <citation type="submission" date="2014-07" db="EMBL/GenBank/DDBJ databases">
        <title>Draft Genome Sequence of Gephyronic Acid Producer, Cystobacter violaceus Strain Cb vi76.</title>
        <authorList>
            <person name="Stevens D.C."/>
            <person name="Young J."/>
            <person name="Carmichael R."/>
            <person name="Tan J."/>
            <person name="Taylor R.E."/>
        </authorList>
    </citation>
    <scope>NUCLEOTIDE SEQUENCE [LARGE SCALE GENOMIC DNA]</scope>
    <source>
        <strain evidence="11 12">Cb vi76</strain>
    </source>
</reference>
<dbReference type="RefSeq" id="WP_043391551.1">
    <property type="nucleotide sequence ID" value="NZ_JPMI01000045.1"/>
</dbReference>
<protein>
    <recommendedName>
        <fullName evidence="10">Purine nucleoside phosphorylase</fullName>
    </recommendedName>
</protein>
<dbReference type="SUPFAM" id="SSF64438">
    <property type="entry name" value="CNF1/YfiH-like putative cysteine hydrolases"/>
    <property type="match status" value="1"/>
</dbReference>
<evidence type="ECO:0000256" key="8">
    <source>
        <dbReference type="ARBA" id="ARBA00048968"/>
    </source>
</evidence>
<evidence type="ECO:0000256" key="10">
    <source>
        <dbReference type="RuleBase" id="RU361274"/>
    </source>
</evidence>
<dbReference type="AlphaFoldDB" id="A0A084SYV9"/>
<sequence length="257" mass="27395">MSVHPSSLVTSSLLPVPHGFATRAGGVSEGPHASLNLGFSVGDLRERVEENHRRLAVAAGAALEALHRVSQVHGDRVVEAGAGEGTTGALRPSEGEADALWTERPEHWVAVGTADCVPVLLVDPEGRRVAAVHSGWRGTEARIVARAVEALVARGSRPERLLAAVGPSIQRCCYVVSEDLGQRFTAGFGPEVVVRAGADVRLDLTRSVRDTLLGAGLKAAHVDVLPHCTSCDAERFFSHRRDAGRTGRHLNFVVHRF</sequence>
<dbReference type="PANTHER" id="PTHR30616">
    <property type="entry name" value="UNCHARACTERIZED PROTEIN YFIH"/>
    <property type="match status" value="1"/>
</dbReference>
<keyword evidence="4" id="KW-0479">Metal-binding</keyword>
<keyword evidence="3" id="KW-0808">Transferase</keyword>
<evidence type="ECO:0000256" key="1">
    <source>
        <dbReference type="ARBA" id="ARBA00000553"/>
    </source>
</evidence>
<evidence type="ECO:0000256" key="2">
    <source>
        <dbReference type="ARBA" id="ARBA00007353"/>
    </source>
</evidence>
<dbReference type="Pfam" id="PF02578">
    <property type="entry name" value="Cu-oxidase_4"/>
    <property type="match status" value="1"/>
</dbReference>
<evidence type="ECO:0000256" key="4">
    <source>
        <dbReference type="ARBA" id="ARBA00022723"/>
    </source>
</evidence>
<dbReference type="GO" id="GO:0005507">
    <property type="term" value="F:copper ion binding"/>
    <property type="evidence" value="ECO:0007669"/>
    <property type="project" value="TreeGrafter"/>
</dbReference>
<evidence type="ECO:0000256" key="3">
    <source>
        <dbReference type="ARBA" id="ARBA00022679"/>
    </source>
</evidence>
<keyword evidence="5" id="KW-0378">Hydrolase</keyword>
<comment type="similarity">
    <text evidence="2 10">Belongs to the purine nucleoside phosphorylase YfiH/LACC1 family.</text>
</comment>
<evidence type="ECO:0000313" key="11">
    <source>
        <dbReference type="EMBL" id="KFA93644.1"/>
    </source>
</evidence>
<evidence type="ECO:0000256" key="5">
    <source>
        <dbReference type="ARBA" id="ARBA00022801"/>
    </source>
</evidence>
<keyword evidence="6" id="KW-0862">Zinc</keyword>
<evidence type="ECO:0000256" key="6">
    <source>
        <dbReference type="ARBA" id="ARBA00022833"/>
    </source>
</evidence>
<evidence type="ECO:0000313" key="12">
    <source>
        <dbReference type="Proteomes" id="UP000028547"/>
    </source>
</evidence>
<dbReference type="Gene3D" id="3.60.140.10">
    <property type="entry name" value="CNF1/YfiH-like putative cysteine hydrolases"/>
    <property type="match status" value="1"/>
</dbReference>
<accession>A0A084SYV9</accession>
<comment type="catalytic activity">
    <reaction evidence="1">
        <text>inosine + phosphate = alpha-D-ribose 1-phosphate + hypoxanthine</text>
        <dbReference type="Rhea" id="RHEA:27646"/>
        <dbReference type="ChEBI" id="CHEBI:17368"/>
        <dbReference type="ChEBI" id="CHEBI:17596"/>
        <dbReference type="ChEBI" id="CHEBI:43474"/>
        <dbReference type="ChEBI" id="CHEBI:57720"/>
        <dbReference type="EC" id="2.4.2.1"/>
    </reaction>
    <physiologicalReaction direction="left-to-right" evidence="1">
        <dbReference type="Rhea" id="RHEA:27647"/>
    </physiologicalReaction>
</comment>
<comment type="catalytic activity">
    <reaction evidence="8">
        <text>adenosine + phosphate = alpha-D-ribose 1-phosphate + adenine</text>
        <dbReference type="Rhea" id="RHEA:27642"/>
        <dbReference type="ChEBI" id="CHEBI:16335"/>
        <dbReference type="ChEBI" id="CHEBI:16708"/>
        <dbReference type="ChEBI" id="CHEBI:43474"/>
        <dbReference type="ChEBI" id="CHEBI:57720"/>
        <dbReference type="EC" id="2.4.2.1"/>
    </reaction>
    <physiologicalReaction direction="left-to-right" evidence="8">
        <dbReference type="Rhea" id="RHEA:27643"/>
    </physiologicalReaction>
</comment>
<dbReference type="NCBIfam" id="TIGR00726">
    <property type="entry name" value="peptidoglycan editing factor PgeF"/>
    <property type="match status" value="1"/>
</dbReference>
<name>A0A084SYV9_9BACT</name>
<dbReference type="GO" id="GO:0016787">
    <property type="term" value="F:hydrolase activity"/>
    <property type="evidence" value="ECO:0007669"/>
    <property type="project" value="UniProtKB-KW"/>
</dbReference>
<evidence type="ECO:0000256" key="7">
    <source>
        <dbReference type="ARBA" id="ARBA00047989"/>
    </source>
</evidence>
<dbReference type="CDD" id="cd16833">
    <property type="entry name" value="YfiH"/>
    <property type="match status" value="1"/>
</dbReference>
<dbReference type="InterPro" id="IPR038371">
    <property type="entry name" value="Cu_polyphenol_OxRdtase_sf"/>
</dbReference>
<dbReference type="PANTHER" id="PTHR30616:SF2">
    <property type="entry name" value="PURINE NUCLEOSIDE PHOSPHORYLASE LACC1"/>
    <property type="match status" value="1"/>
</dbReference>